<feature type="non-terminal residue" evidence="1">
    <location>
        <position position="1"/>
    </location>
</feature>
<reference evidence="1" key="2">
    <citation type="submission" date="2023-05" db="EMBL/GenBank/DDBJ databases">
        <authorList>
            <consortium name="Lawrence Berkeley National Laboratory"/>
            <person name="Steindorff A."/>
            <person name="Hensen N."/>
            <person name="Bonometti L."/>
            <person name="Westerberg I."/>
            <person name="Brannstrom I.O."/>
            <person name="Guillou S."/>
            <person name="Cros-Aarteil S."/>
            <person name="Calhoun S."/>
            <person name="Haridas S."/>
            <person name="Kuo A."/>
            <person name="Mondo S."/>
            <person name="Pangilinan J."/>
            <person name="Riley R."/>
            <person name="Labutti K."/>
            <person name="Andreopoulos B."/>
            <person name="Lipzen A."/>
            <person name="Chen C."/>
            <person name="Yanf M."/>
            <person name="Daum C."/>
            <person name="Ng V."/>
            <person name="Clum A."/>
            <person name="Ohm R."/>
            <person name="Martin F."/>
            <person name="Silar P."/>
            <person name="Natvig D."/>
            <person name="Lalanne C."/>
            <person name="Gautier V."/>
            <person name="Ament-Velasquez S.L."/>
            <person name="Kruys A."/>
            <person name="Hutchinson M.I."/>
            <person name="Powell A.J."/>
            <person name="Barry K."/>
            <person name="Miller A.N."/>
            <person name="Grigoriev I.V."/>
            <person name="Debuchy R."/>
            <person name="Gladieux P."/>
            <person name="Thoren M.H."/>
            <person name="Johannesson H."/>
        </authorList>
    </citation>
    <scope>NUCLEOTIDE SEQUENCE</scope>
    <source>
        <strain evidence="1">CBS 731.68</strain>
    </source>
</reference>
<dbReference type="EMBL" id="MU853243">
    <property type="protein sequence ID" value="KAK4119902.1"/>
    <property type="molecule type" value="Genomic_DNA"/>
</dbReference>
<sequence length="106" mass="11162">QPKQQKPSTAPETQTRVEDCIWVAGTSTKTAVAVNFEVTSTTPGLQRLEQAGGDLYEPGTAAPRASARIIDGLDVLDPDFEDDHDAALSVANVAASEARQDAANPQ</sequence>
<name>A0AAN6YZY7_9PEZI</name>
<protein>
    <submittedName>
        <fullName evidence="1">Uncharacterized protein</fullName>
    </submittedName>
</protein>
<dbReference type="RefSeq" id="XP_062643675.1">
    <property type="nucleotide sequence ID" value="XM_062790153.1"/>
</dbReference>
<comment type="caution">
    <text evidence="1">The sequence shown here is derived from an EMBL/GenBank/DDBJ whole genome shotgun (WGS) entry which is preliminary data.</text>
</comment>
<dbReference type="Proteomes" id="UP001302602">
    <property type="component" value="Unassembled WGS sequence"/>
</dbReference>
<organism evidence="1 2">
    <name type="scientific">Parathielavia appendiculata</name>
    <dbReference type="NCBI Taxonomy" id="2587402"/>
    <lineage>
        <taxon>Eukaryota</taxon>
        <taxon>Fungi</taxon>
        <taxon>Dikarya</taxon>
        <taxon>Ascomycota</taxon>
        <taxon>Pezizomycotina</taxon>
        <taxon>Sordariomycetes</taxon>
        <taxon>Sordariomycetidae</taxon>
        <taxon>Sordariales</taxon>
        <taxon>Chaetomiaceae</taxon>
        <taxon>Parathielavia</taxon>
    </lineage>
</organism>
<accession>A0AAN6YZY7</accession>
<dbReference type="AlphaFoldDB" id="A0AAN6YZY7"/>
<keyword evidence="2" id="KW-1185">Reference proteome</keyword>
<evidence type="ECO:0000313" key="1">
    <source>
        <dbReference type="EMBL" id="KAK4119902.1"/>
    </source>
</evidence>
<gene>
    <name evidence="1" type="ORF">N657DRAFT_603737</name>
</gene>
<dbReference type="GeneID" id="87826923"/>
<reference evidence="1" key="1">
    <citation type="journal article" date="2023" name="Mol. Phylogenet. Evol.">
        <title>Genome-scale phylogeny and comparative genomics of the fungal order Sordariales.</title>
        <authorList>
            <person name="Hensen N."/>
            <person name="Bonometti L."/>
            <person name="Westerberg I."/>
            <person name="Brannstrom I.O."/>
            <person name="Guillou S."/>
            <person name="Cros-Aarteil S."/>
            <person name="Calhoun S."/>
            <person name="Haridas S."/>
            <person name="Kuo A."/>
            <person name="Mondo S."/>
            <person name="Pangilinan J."/>
            <person name="Riley R."/>
            <person name="LaButti K."/>
            <person name="Andreopoulos B."/>
            <person name="Lipzen A."/>
            <person name="Chen C."/>
            <person name="Yan M."/>
            <person name="Daum C."/>
            <person name="Ng V."/>
            <person name="Clum A."/>
            <person name="Steindorff A."/>
            <person name="Ohm R.A."/>
            <person name="Martin F."/>
            <person name="Silar P."/>
            <person name="Natvig D.O."/>
            <person name="Lalanne C."/>
            <person name="Gautier V."/>
            <person name="Ament-Velasquez S.L."/>
            <person name="Kruys A."/>
            <person name="Hutchinson M.I."/>
            <person name="Powell A.J."/>
            <person name="Barry K."/>
            <person name="Miller A.N."/>
            <person name="Grigoriev I.V."/>
            <person name="Debuchy R."/>
            <person name="Gladieux P."/>
            <person name="Hiltunen Thoren M."/>
            <person name="Johannesson H."/>
        </authorList>
    </citation>
    <scope>NUCLEOTIDE SEQUENCE</scope>
    <source>
        <strain evidence="1">CBS 731.68</strain>
    </source>
</reference>
<evidence type="ECO:0000313" key="2">
    <source>
        <dbReference type="Proteomes" id="UP001302602"/>
    </source>
</evidence>
<proteinExistence type="predicted"/>